<gene>
    <name evidence="1" type="ORF">GWI33_006504</name>
</gene>
<evidence type="ECO:0000313" key="2">
    <source>
        <dbReference type="Proteomes" id="UP000625711"/>
    </source>
</evidence>
<name>A0A834MDP7_RHYFE</name>
<reference evidence="1" key="1">
    <citation type="submission" date="2020-08" db="EMBL/GenBank/DDBJ databases">
        <title>Genome sequencing and assembly of the red palm weevil Rhynchophorus ferrugineus.</title>
        <authorList>
            <person name="Dias G.B."/>
            <person name="Bergman C.M."/>
            <person name="Manee M."/>
        </authorList>
    </citation>
    <scope>NUCLEOTIDE SEQUENCE</scope>
    <source>
        <strain evidence="1">AA-2017</strain>
        <tissue evidence="1">Whole larva</tissue>
    </source>
</reference>
<keyword evidence="2" id="KW-1185">Reference proteome</keyword>
<dbReference type="Proteomes" id="UP000625711">
    <property type="component" value="Unassembled WGS sequence"/>
</dbReference>
<evidence type="ECO:0000313" key="1">
    <source>
        <dbReference type="EMBL" id="KAF7279988.1"/>
    </source>
</evidence>
<proteinExistence type="predicted"/>
<organism evidence="1 2">
    <name type="scientific">Rhynchophorus ferrugineus</name>
    <name type="common">Red palm weevil</name>
    <name type="synonym">Curculio ferrugineus</name>
    <dbReference type="NCBI Taxonomy" id="354439"/>
    <lineage>
        <taxon>Eukaryota</taxon>
        <taxon>Metazoa</taxon>
        <taxon>Ecdysozoa</taxon>
        <taxon>Arthropoda</taxon>
        <taxon>Hexapoda</taxon>
        <taxon>Insecta</taxon>
        <taxon>Pterygota</taxon>
        <taxon>Neoptera</taxon>
        <taxon>Endopterygota</taxon>
        <taxon>Coleoptera</taxon>
        <taxon>Polyphaga</taxon>
        <taxon>Cucujiformia</taxon>
        <taxon>Curculionidae</taxon>
        <taxon>Dryophthorinae</taxon>
        <taxon>Rhynchophorus</taxon>
    </lineage>
</organism>
<protein>
    <submittedName>
        <fullName evidence="1">Uncharacterized protein</fullName>
    </submittedName>
</protein>
<dbReference type="AlphaFoldDB" id="A0A834MDP7"/>
<dbReference type="EMBL" id="JAACXV010000327">
    <property type="protein sequence ID" value="KAF7279988.1"/>
    <property type="molecule type" value="Genomic_DNA"/>
</dbReference>
<sequence>MGGAGDRPLPRPLVTHRPNFGNFGLVMARHTTTRHNRSECPDDGAWAKGSWETRHGKYGRLLTIQLQRRERRQVAGCCPTARHALYPFVCPSACSAGARGKTVAAAGSLFLSRGGPPGPPTPPML</sequence>
<accession>A0A834MDP7</accession>
<comment type="caution">
    <text evidence="1">The sequence shown here is derived from an EMBL/GenBank/DDBJ whole genome shotgun (WGS) entry which is preliminary data.</text>
</comment>